<accession>A0ABW6VBU5</accession>
<keyword evidence="1" id="KW-0472">Membrane</keyword>
<evidence type="ECO:0000313" key="3">
    <source>
        <dbReference type="Proteomes" id="UP001602119"/>
    </source>
</evidence>
<sequence>MTRRWLLPGLLLFPVVEIVLLVLAGRTIGGGLTLVLLLVGAVAGMWLMRKEGRRAWAALQGAAQSGRMPDRELGDSAIVMAGGALLAIPGFLSDLVGIFLILPVTRPIARGALTWFFARRVSDIAARSPYGPLFDRMGGPGAPGGPGQQGRVVHGEVIQDDEVVEGQVVVRRRDPRQDL</sequence>
<protein>
    <submittedName>
        <fullName evidence="2">FxsA family protein</fullName>
    </submittedName>
</protein>
<dbReference type="InterPro" id="IPR007313">
    <property type="entry name" value="FxsA"/>
</dbReference>
<dbReference type="PANTHER" id="PTHR35335">
    <property type="entry name" value="UPF0716 PROTEIN FXSA"/>
    <property type="match status" value="1"/>
</dbReference>
<gene>
    <name evidence="2" type="ORF">ACFY05_28575</name>
</gene>
<comment type="caution">
    <text evidence="2">The sequence shown here is derived from an EMBL/GenBank/DDBJ whole genome shotgun (WGS) entry which is preliminary data.</text>
</comment>
<organism evidence="2 3">
    <name type="scientific">Microtetraspora fusca</name>
    <dbReference type="NCBI Taxonomy" id="1997"/>
    <lineage>
        <taxon>Bacteria</taxon>
        <taxon>Bacillati</taxon>
        <taxon>Actinomycetota</taxon>
        <taxon>Actinomycetes</taxon>
        <taxon>Streptosporangiales</taxon>
        <taxon>Streptosporangiaceae</taxon>
        <taxon>Microtetraspora</taxon>
    </lineage>
</organism>
<dbReference type="PANTHER" id="PTHR35335:SF1">
    <property type="entry name" value="UPF0716 PROTEIN FXSA"/>
    <property type="match status" value="1"/>
</dbReference>
<dbReference type="EMBL" id="JBIAXI010000020">
    <property type="protein sequence ID" value="MFF4776824.1"/>
    <property type="molecule type" value="Genomic_DNA"/>
</dbReference>
<keyword evidence="1" id="KW-0812">Transmembrane</keyword>
<feature type="transmembrane region" description="Helical" evidence="1">
    <location>
        <begin position="5"/>
        <end position="24"/>
    </location>
</feature>
<evidence type="ECO:0000256" key="1">
    <source>
        <dbReference type="SAM" id="Phobius"/>
    </source>
</evidence>
<dbReference type="RefSeq" id="WP_066937273.1">
    <property type="nucleotide sequence ID" value="NZ_BBYK01000041.1"/>
</dbReference>
<name>A0ABW6VBU5_MICFU</name>
<feature type="transmembrane region" description="Helical" evidence="1">
    <location>
        <begin position="30"/>
        <end position="48"/>
    </location>
</feature>
<dbReference type="Proteomes" id="UP001602119">
    <property type="component" value="Unassembled WGS sequence"/>
</dbReference>
<proteinExistence type="predicted"/>
<reference evidence="2 3" key="1">
    <citation type="submission" date="2024-10" db="EMBL/GenBank/DDBJ databases">
        <title>The Natural Products Discovery Center: Release of the First 8490 Sequenced Strains for Exploring Actinobacteria Biosynthetic Diversity.</title>
        <authorList>
            <person name="Kalkreuter E."/>
            <person name="Kautsar S.A."/>
            <person name="Yang D."/>
            <person name="Bader C.D."/>
            <person name="Teijaro C.N."/>
            <person name="Fluegel L."/>
            <person name="Davis C.M."/>
            <person name="Simpson J.R."/>
            <person name="Lauterbach L."/>
            <person name="Steele A.D."/>
            <person name="Gui C."/>
            <person name="Meng S."/>
            <person name="Li G."/>
            <person name="Viehrig K."/>
            <person name="Ye F."/>
            <person name="Su P."/>
            <person name="Kiefer A.F."/>
            <person name="Nichols A."/>
            <person name="Cepeda A.J."/>
            <person name="Yan W."/>
            <person name="Fan B."/>
            <person name="Jiang Y."/>
            <person name="Adhikari A."/>
            <person name="Zheng C.-J."/>
            <person name="Schuster L."/>
            <person name="Cowan T.M."/>
            <person name="Smanski M.J."/>
            <person name="Chevrette M.G."/>
            <person name="De Carvalho L.P.S."/>
            <person name="Shen B."/>
        </authorList>
    </citation>
    <scope>NUCLEOTIDE SEQUENCE [LARGE SCALE GENOMIC DNA]</scope>
    <source>
        <strain evidence="2 3">NPDC001281</strain>
    </source>
</reference>
<evidence type="ECO:0000313" key="2">
    <source>
        <dbReference type="EMBL" id="MFF4776824.1"/>
    </source>
</evidence>
<feature type="transmembrane region" description="Helical" evidence="1">
    <location>
        <begin position="77"/>
        <end position="102"/>
    </location>
</feature>
<keyword evidence="1" id="KW-1133">Transmembrane helix</keyword>
<keyword evidence="3" id="KW-1185">Reference proteome</keyword>
<dbReference type="Pfam" id="PF04186">
    <property type="entry name" value="FxsA"/>
    <property type="match status" value="1"/>
</dbReference>
<dbReference type="NCBIfam" id="NF008528">
    <property type="entry name" value="PRK11463.1-2"/>
    <property type="match status" value="1"/>
</dbReference>